<comment type="caution">
    <text evidence="2">The sequence shown here is derived from an EMBL/GenBank/DDBJ whole genome shotgun (WGS) entry which is preliminary data.</text>
</comment>
<dbReference type="Proteomes" id="UP000245697">
    <property type="component" value="Unassembled WGS sequence"/>
</dbReference>
<name>A0A316FAK3_9ACTN</name>
<dbReference type="EMBL" id="QGGR01000013">
    <property type="protein sequence ID" value="PWK43360.1"/>
    <property type="molecule type" value="Genomic_DNA"/>
</dbReference>
<keyword evidence="3" id="KW-1185">Reference proteome</keyword>
<dbReference type="OrthoDB" id="9826372at2"/>
<feature type="region of interest" description="Disordered" evidence="1">
    <location>
        <begin position="181"/>
        <end position="201"/>
    </location>
</feature>
<accession>A0A316FAK3</accession>
<proteinExistence type="predicted"/>
<protein>
    <submittedName>
        <fullName evidence="2">Uncharacterized protein</fullName>
    </submittedName>
</protein>
<gene>
    <name evidence="2" type="ORF">BC793_11342</name>
</gene>
<dbReference type="AlphaFoldDB" id="A0A316FAK3"/>
<evidence type="ECO:0000313" key="3">
    <source>
        <dbReference type="Proteomes" id="UP000245697"/>
    </source>
</evidence>
<evidence type="ECO:0000256" key="1">
    <source>
        <dbReference type="SAM" id="MobiDB-lite"/>
    </source>
</evidence>
<sequence>MGMHYGLIAATATRQEFLTELTRHAGEIEVGPPAESHDEMTIGERNGHTFVLDATMTLADEDDMVLEMSKRLGTVVCAGAETVSGTFWLTAAKDGVPLRCVFVQHAGMTRGMAIGDPLPTEADHPIEDPDGDGIFAALAWLGLDAYGWLTEGPSDVLHWSGERSPAGGQIREIKQTHYERYKRPDDDNRLSQLTAVVRDEP</sequence>
<evidence type="ECO:0000313" key="2">
    <source>
        <dbReference type="EMBL" id="PWK43360.1"/>
    </source>
</evidence>
<dbReference type="RefSeq" id="WP_109597073.1">
    <property type="nucleotide sequence ID" value="NZ_BONA01000062.1"/>
</dbReference>
<reference evidence="2 3" key="1">
    <citation type="submission" date="2018-05" db="EMBL/GenBank/DDBJ databases">
        <title>Genomic Encyclopedia of Archaeal and Bacterial Type Strains, Phase II (KMG-II): from individual species to whole genera.</title>
        <authorList>
            <person name="Goeker M."/>
        </authorList>
    </citation>
    <scope>NUCLEOTIDE SEQUENCE [LARGE SCALE GENOMIC DNA]</scope>
    <source>
        <strain evidence="2 3">DSM 45184</strain>
    </source>
</reference>
<organism evidence="2 3">
    <name type="scientific">Actinoplanes xinjiangensis</name>
    <dbReference type="NCBI Taxonomy" id="512350"/>
    <lineage>
        <taxon>Bacteria</taxon>
        <taxon>Bacillati</taxon>
        <taxon>Actinomycetota</taxon>
        <taxon>Actinomycetes</taxon>
        <taxon>Micromonosporales</taxon>
        <taxon>Micromonosporaceae</taxon>
        <taxon>Actinoplanes</taxon>
    </lineage>
</organism>